<reference evidence="1" key="1">
    <citation type="submission" date="2019-08" db="EMBL/GenBank/DDBJ databases">
        <title>Genome sequence of Clostridiales bacterium MT110.</title>
        <authorList>
            <person name="Cao J."/>
        </authorList>
    </citation>
    <scope>NUCLEOTIDE SEQUENCE</scope>
    <source>
        <strain evidence="1">MT110</strain>
    </source>
</reference>
<dbReference type="Proteomes" id="UP000594014">
    <property type="component" value="Chromosome"/>
</dbReference>
<sequence>MKEPKFFICKHCGNIITLLEESGAPVSCCGENMTEMKANTSDGATEKHVPVVEADGSTVTVAVGSVAHPMLPEHHIAWIYLQTSLGGQFKYLEVGAEPKASFALSDGETAVAAYEYCNLHGLWKAAI</sequence>
<evidence type="ECO:0000313" key="1">
    <source>
        <dbReference type="EMBL" id="QOX65621.1"/>
    </source>
</evidence>
<keyword evidence="2" id="KW-1185">Reference proteome</keyword>
<accession>A0ACD1AGN2</accession>
<evidence type="ECO:0000313" key="2">
    <source>
        <dbReference type="Proteomes" id="UP000594014"/>
    </source>
</evidence>
<protein>
    <submittedName>
        <fullName evidence="1">Desulfoferrodoxin</fullName>
    </submittedName>
</protein>
<name>A0ACD1AGN2_9FIRM</name>
<organism evidence="1 2">
    <name type="scientific">Anoxybacterium hadale</name>
    <dbReference type="NCBI Taxonomy" id="3408580"/>
    <lineage>
        <taxon>Bacteria</taxon>
        <taxon>Bacillati</taxon>
        <taxon>Bacillota</taxon>
        <taxon>Clostridia</taxon>
        <taxon>Peptostreptococcales</taxon>
        <taxon>Anaerovoracaceae</taxon>
        <taxon>Anoxybacterium</taxon>
    </lineage>
</organism>
<proteinExistence type="predicted"/>
<dbReference type="EMBL" id="CP042469">
    <property type="protein sequence ID" value="QOX65621.1"/>
    <property type="molecule type" value="Genomic_DNA"/>
</dbReference>
<gene>
    <name evidence="1" type="ORF">FRZ06_20845</name>
</gene>